<proteinExistence type="predicted"/>
<reference evidence="3 4" key="1">
    <citation type="submission" date="2020-04" db="EMBL/GenBank/DDBJ databases">
        <title>Genome sequence of Altibacter aquimarinus strain ALE3EI.</title>
        <authorList>
            <person name="Oh H.-M."/>
            <person name="Jang D."/>
        </authorList>
    </citation>
    <scope>NUCLEOTIDE SEQUENCE [LARGE SCALE GENOMIC DNA]</scope>
    <source>
        <strain evidence="3 4">ALE3EI</strain>
    </source>
</reference>
<evidence type="ECO:0000256" key="1">
    <source>
        <dbReference type="SAM" id="SignalP"/>
    </source>
</evidence>
<accession>A0A7G8PX23</accession>
<feature type="chain" id="PRO_5028842038" description="Outer membrane protein beta-barrel domain-containing protein" evidence="1">
    <location>
        <begin position="20"/>
        <end position="179"/>
    </location>
</feature>
<keyword evidence="4" id="KW-1185">Reference proteome</keyword>
<feature type="domain" description="Outer membrane protein beta-barrel" evidence="2">
    <location>
        <begin position="18"/>
        <end position="161"/>
    </location>
</feature>
<sequence length="179" mass="19337">MKKLILLTVFTLFTLTAFAQGDIRFGASLGLNISGISGDDTEGTESRTGFRGGAVVDIPVSEKFAIQPVAAISIQGWRDSGFDIKANYVVIEAKADYEVVENLSLQAGPLLGINIHASVDGDDITNFESTNIGVLVGAQYEFPMGLFINLQYDKGFSDLINGFDAKNYNFSASLGWFFN</sequence>
<protein>
    <recommendedName>
        <fullName evidence="2">Outer membrane protein beta-barrel domain-containing protein</fullName>
    </recommendedName>
</protein>
<dbReference type="AlphaFoldDB" id="A0A7G8PX23"/>
<name>A0A7G8PX23_9FLAO</name>
<evidence type="ECO:0000313" key="4">
    <source>
        <dbReference type="Proteomes" id="UP000515514"/>
    </source>
</evidence>
<dbReference type="InterPro" id="IPR025665">
    <property type="entry name" value="Beta-barrel_OMP_2"/>
</dbReference>
<dbReference type="EMBL" id="CP052909">
    <property type="protein sequence ID" value="QNJ98889.1"/>
    <property type="molecule type" value="Genomic_DNA"/>
</dbReference>
<dbReference type="InterPro" id="IPR011250">
    <property type="entry name" value="OMP/PagP_B-barrel"/>
</dbReference>
<gene>
    <name evidence="3" type="ORF">ALE3EI_2350</name>
</gene>
<keyword evidence="1" id="KW-0732">Signal</keyword>
<organism evidence="3 4">
    <name type="scientific">Constantimarinum furrinae</name>
    <dbReference type="NCBI Taxonomy" id="2562285"/>
    <lineage>
        <taxon>Bacteria</taxon>
        <taxon>Pseudomonadati</taxon>
        <taxon>Bacteroidota</taxon>
        <taxon>Flavobacteriia</taxon>
        <taxon>Flavobacteriales</taxon>
        <taxon>Flavobacteriaceae</taxon>
        <taxon>Altibacter/Constantimarinum group</taxon>
        <taxon>Constantimarinum</taxon>
    </lineage>
</organism>
<evidence type="ECO:0000313" key="3">
    <source>
        <dbReference type="EMBL" id="QNJ98889.1"/>
    </source>
</evidence>
<dbReference type="RefSeq" id="WP_186988913.1">
    <property type="nucleotide sequence ID" value="NZ_CP052909.1"/>
</dbReference>
<dbReference type="Pfam" id="PF13568">
    <property type="entry name" value="OMP_b-brl_2"/>
    <property type="match status" value="1"/>
</dbReference>
<dbReference type="SUPFAM" id="SSF56925">
    <property type="entry name" value="OMPA-like"/>
    <property type="match status" value="1"/>
</dbReference>
<evidence type="ECO:0000259" key="2">
    <source>
        <dbReference type="Pfam" id="PF13568"/>
    </source>
</evidence>
<feature type="signal peptide" evidence="1">
    <location>
        <begin position="1"/>
        <end position="19"/>
    </location>
</feature>
<dbReference type="Proteomes" id="UP000515514">
    <property type="component" value="Chromosome"/>
</dbReference>
<dbReference type="KEGG" id="alti:ALE3EI_2350"/>